<feature type="transmembrane region" description="Helical" evidence="1">
    <location>
        <begin position="49"/>
        <end position="71"/>
    </location>
</feature>
<keyword evidence="1" id="KW-0472">Membrane</keyword>
<proteinExistence type="predicted"/>
<keyword evidence="4" id="KW-1185">Reference proteome</keyword>
<reference evidence="4" key="1">
    <citation type="journal article" date="2019" name="Int. J. Syst. Evol. Microbiol.">
        <title>The Global Catalogue of Microorganisms (GCM) 10K type strain sequencing project: providing services to taxonomists for standard genome sequencing and annotation.</title>
        <authorList>
            <consortium name="The Broad Institute Genomics Platform"/>
            <consortium name="The Broad Institute Genome Sequencing Center for Infectious Disease"/>
            <person name="Wu L."/>
            <person name="Ma J."/>
        </authorList>
    </citation>
    <scope>NUCLEOTIDE SEQUENCE [LARGE SCALE GENOMIC DNA]</scope>
    <source>
        <strain evidence="4">CGMCC 1.15905</strain>
    </source>
</reference>
<evidence type="ECO:0000313" key="3">
    <source>
        <dbReference type="EMBL" id="GGA79317.1"/>
    </source>
</evidence>
<dbReference type="PIRSF" id="PIRSF026631">
    <property type="entry name" value="UCP026631"/>
    <property type="match status" value="1"/>
</dbReference>
<dbReference type="Pfam" id="PF03703">
    <property type="entry name" value="bPH_2"/>
    <property type="match status" value="3"/>
</dbReference>
<evidence type="ECO:0000313" key="4">
    <source>
        <dbReference type="Proteomes" id="UP000623419"/>
    </source>
</evidence>
<keyword evidence="1" id="KW-1133">Transmembrane helix</keyword>
<feature type="transmembrane region" description="Helical" evidence="1">
    <location>
        <begin position="232"/>
        <end position="258"/>
    </location>
</feature>
<evidence type="ECO:0000256" key="1">
    <source>
        <dbReference type="SAM" id="Phobius"/>
    </source>
</evidence>
<comment type="caution">
    <text evidence="3">The sequence shown here is derived from an EMBL/GenBank/DDBJ whole genome shotgun (WGS) entry which is preliminary data.</text>
</comment>
<feature type="domain" description="YdbS-like PH" evidence="2">
    <location>
        <begin position="68"/>
        <end position="145"/>
    </location>
</feature>
<dbReference type="EMBL" id="BMKC01000002">
    <property type="protein sequence ID" value="GGA79317.1"/>
    <property type="molecule type" value="Genomic_DNA"/>
</dbReference>
<feature type="domain" description="YdbS-like PH" evidence="2">
    <location>
        <begin position="409"/>
        <end position="489"/>
    </location>
</feature>
<name>A0ABQ1HIE1_9GAMM</name>
<dbReference type="RefSeq" id="WP_188663200.1">
    <property type="nucleotide sequence ID" value="NZ_BMKC01000002.1"/>
</dbReference>
<gene>
    <name evidence="3" type="ORF">GCM10011521_16950</name>
</gene>
<evidence type="ECO:0000259" key="2">
    <source>
        <dbReference type="Pfam" id="PF03703"/>
    </source>
</evidence>
<dbReference type="Proteomes" id="UP000623419">
    <property type="component" value="Unassembled WGS sequence"/>
</dbReference>
<dbReference type="InterPro" id="IPR005182">
    <property type="entry name" value="YdbS-like_PH"/>
</dbReference>
<dbReference type="PANTHER" id="PTHR34473">
    <property type="entry name" value="UPF0699 TRANSMEMBRANE PROTEIN YDBS"/>
    <property type="match status" value="1"/>
</dbReference>
<protein>
    <submittedName>
        <fullName evidence="3">Membrane protein</fullName>
    </submittedName>
</protein>
<feature type="transmembrane region" description="Helical" evidence="1">
    <location>
        <begin position="368"/>
        <end position="385"/>
    </location>
</feature>
<sequence length="504" mass="55655">MTTASESINPGGGERRLHPWSWLFVLIQQVKAFALPLLVLLFTGRGNSWELWGLAGGGVLVLVSLLQYFFYRFRVEGDGIVIRSGVLQKSHRHIPYQRVHNVAVHQSLLHRLFGVAEVRLESAGGMKPEAEMRVLSLVDAQALEELVRAQGAGSPTVGEGDSDALALPESRVLLALSTGEVVRLGLISNRGLIAVAAAFGLLAQADMLDVLVEPWAADAVDWGRNQQLDWVGWIVGALALLLVFVVALRVLSVVLALLQFHGFTLTEQGRRLSAQRGLLTRLRANMPRSRIQAWSLREGLLHRWFGRQSLRVDSASVETANDQRSLRDLAPVATPETVNALIRHLLPVGHWPMQAWRRLHHRAWRRQFTFPALLSLALTGAATFINGPVGLAALLLVPLFLVRAIVWARHAGWSEEAGVIAVREGWLDKRWRFAEVRKIQSLVLVQSPIDRYHGMASLLMDTVGASPFDTPLRIRYLPADEAMALRDQLAAAMEAAPTPARTPA</sequence>
<organism evidence="3 4">
    <name type="scientific">Arenimonas soli</name>
    <dbReference type="NCBI Taxonomy" id="2269504"/>
    <lineage>
        <taxon>Bacteria</taxon>
        <taxon>Pseudomonadati</taxon>
        <taxon>Pseudomonadota</taxon>
        <taxon>Gammaproteobacteria</taxon>
        <taxon>Lysobacterales</taxon>
        <taxon>Lysobacteraceae</taxon>
        <taxon>Arenimonas</taxon>
    </lineage>
</organism>
<dbReference type="InterPro" id="IPR014529">
    <property type="entry name" value="UCP026631"/>
</dbReference>
<dbReference type="PANTHER" id="PTHR34473:SF2">
    <property type="entry name" value="UPF0699 TRANSMEMBRANE PROTEIN YDBT"/>
    <property type="match status" value="1"/>
</dbReference>
<feature type="transmembrane region" description="Helical" evidence="1">
    <location>
        <begin position="20"/>
        <end position="43"/>
    </location>
</feature>
<accession>A0ABQ1HIE1</accession>
<keyword evidence="1" id="KW-0812">Transmembrane</keyword>
<feature type="domain" description="YdbS-like PH" evidence="2">
    <location>
        <begin position="263"/>
        <end position="319"/>
    </location>
</feature>